<dbReference type="PRINTS" id="PR00039">
    <property type="entry name" value="HTHLYSR"/>
</dbReference>
<keyword evidence="3" id="KW-0238">DNA-binding</keyword>
<keyword evidence="4" id="KW-0804">Transcription</keyword>
<dbReference type="InterPro" id="IPR036390">
    <property type="entry name" value="WH_DNA-bd_sf"/>
</dbReference>
<sequence length="294" mass="32165">MDYWNEMALFVEVAEAQGFTKAAAKLDMPQSTLSRKISELEKSLGLQLLSRSTRRVGLTEAGARYLERVRPIVEEARRIHDELGGMLLRPHGVLRVSLPVDFSYEFLAPLLPEFAAQYPEIGLEMDVTPRKADLVGEPFDLVIRAGEQPDSGYVATLLMKADFYLYAAPTFLDKHGVPPSPQEVNPAHCLRFPALPVWRLADAAGNTAEIAAQSPYAVNSMGMLTRMAAQGLGIALVPQMGAAAQYEAEGRLQRVLPGWSAPPVPVYAMTATRLLPAKVKCFIEFVKARAGVAD</sequence>
<evidence type="ECO:0000259" key="5">
    <source>
        <dbReference type="PROSITE" id="PS50931"/>
    </source>
</evidence>
<dbReference type="PROSITE" id="PS50931">
    <property type="entry name" value="HTH_LYSR"/>
    <property type="match status" value="1"/>
</dbReference>
<organism evidence="6 7">
    <name type="scientific">Eikenella glucosivorans</name>
    <dbReference type="NCBI Taxonomy" id="2766967"/>
    <lineage>
        <taxon>Bacteria</taxon>
        <taxon>Pseudomonadati</taxon>
        <taxon>Pseudomonadota</taxon>
        <taxon>Betaproteobacteria</taxon>
        <taxon>Neisseriales</taxon>
        <taxon>Neisseriaceae</taxon>
        <taxon>Eikenella</taxon>
    </lineage>
</organism>
<dbReference type="RefSeq" id="WP_197902150.1">
    <property type="nucleotide sequence ID" value="NZ_JACSGR010000001.1"/>
</dbReference>
<dbReference type="Gene3D" id="3.40.190.290">
    <property type="match status" value="1"/>
</dbReference>
<keyword evidence="7" id="KW-1185">Reference proteome</keyword>
<evidence type="ECO:0000256" key="3">
    <source>
        <dbReference type="ARBA" id="ARBA00023125"/>
    </source>
</evidence>
<comment type="similarity">
    <text evidence="1">Belongs to the LysR transcriptional regulatory family.</text>
</comment>
<dbReference type="InterPro" id="IPR005119">
    <property type="entry name" value="LysR_subst-bd"/>
</dbReference>
<gene>
    <name evidence="6" type="ORF">H9Q10_00855</name>
</gene>
<dbReference type="InterPro" id="IPR036388">
    <property type="entry name" value="WH-like_DNA-bd_sf"/>
</dbReference>
<dbReference type="PANTHER" id="PTHR30537:SF5">
    <property type="entry name" value="HTH-TYPE TRANSCRIPTIONAL ACTIVATOR TTDR-RELATED"/>
    <property type="match status" value="1"/>
</dbReference>
<dbReference type="Pfam" id="PF03466">
    <property type="entry name" value="LysR_substrate"/>
    <property type="match status" value="1"/>
</dbReference>
<comment type="caution">
    <text evidence="6">The sequence shown here is derived from an EMBL/GenBank/DDBJ whole genome shotgun (WGS) entry which is preliminary data.</text>
</comment>
<evidence type="ECO:0000256" key="2">
    <source>
        <dbReference type="ARBA" id="ARBA00023015"/>
    </source>
</evidence>
<accession>A0ABS0N7D6</accession>
<dbReference type="SUPFAM" id="SSF53850">
    <property type="entry name" value="Periplasmic binding protein-like II"/>
    <property type="match status" value="1"/>
</dbReference>
<evidence type="ECO:0000256" key="4">
    <source>
        <dbReference type="ARBA" id="ARBA00023163"/>
    </source>
</evidence>
<feature type="domain" description="HTH lysR-type" evidence="5">
    <location>
        <begin position="1"/>
        <end position="59"/>
    </location>
</feature>
<dbReference type="InterPro" id="IPR058163">
    <property type="entry name" value="LysR-type_TF_proteobact-type"/>
</dbReference>
<evidence type="ECO:0000313" key="6">
    <source>
        <dbReference type="EMBL" id="MBH5328222.1"/>
    </source>
</evidence>
<dbReference type="InterPro" id="IPR000847">
    <property type="entry name" value="LysR_HTH_N"/>
</dbReference>
<dbReference type="Pfam" id="PF00126">
    <property type="entry name" value="HTH_1"/>
    <property type="match status" value="1"/>
</dbReference>
<dbReference type="Proteomes" id="UP000768471">
    <property type="component" value="Unassembled WGS sequence"/>
</dbReference>
<keyword evidence="2" id="KW-0805">Transcription regulation</keyword>
<dbReference type="CDD" id="cd08422">
    <property type="entry name" value="PBP2_CrgA_like"/>
    <property type="match status" value="1"/>
</dbReference>
<dbReference type="PANTHER" id="PTHR30537">
    <property type="entry name" value="HTH-TYPE TRANSCRIPTIONAL REGULATOR"/>
    <property type="match status" value="1"/>
</dbReference>
<dbReference type="EMBL" id="JACSGR010000001">
    <property type="protein sequence ID" value="MBH5328222.1"/>
    <property type="molecule type" value="Genomic_DNA"/>
</dbReference>
<protein>
    <submittedName>
        <fullName evidence="6">LysR family transcriptional regulator</fullName>
    </submittedName>
</protein>
<evidence type="ECO:0000256" key="1">
    <source>
        <dbReference type="ARBA" id="ARBA00009437"/>
    </source>
</evidence>
<proteinExistence type="inferred from homology"/>
<reference evidence="6 7" key="1">
    <citation type="submission" date="2020-09" db="EMBL/GenBank/DDBJ databases">
        <title>Eikenella S3660 sp. nov., isolated from a throat swab.</title>
        <authorList>
            <person name="Buhl M."/>
        </authorList>
    </citation>
    <scope>NUCLEOTIDE SEQUENCE [LARGE SCALE GENOMIC DNA]</scope>
    <source>
        <strain evidence="6 7">S3360</strain>
    </source>
</reference>
<evidence type="ECO:0000313" key="7">
    <source>
        <dbReference type="Proteomes" id="UP000768471"/>
    </source>
</evidence>
<dbReference type="Gene3D" id="1.10.10.10">
    <property type="entry name" value="Winged helix-like DNA-binding domain superfamily/Winged helix DNA-binding domain"/>
    <property type="match status" value="1"/>
</dbReference>
<dbReference type="SUPFAM" id="SSF46785">
    <property type="entry name" value="Winged helix' DNA-binding domain"/>
    <property type="match status" value="1"/>
</dbReference>
<name>A0ABS0N7D6_9NEIS</name>